<proteinExistence type="predicted"/>
<reference evidence="1" key="1">
    <citation type="journal article" date="2015" name="Nature">
        <title>Complex archaea that bridge the gap between prokaryotes and eukaryotes.</title>
        <authorList>
            <person name="Spang A."/>
            <person name="Saw J.H."/>
            <person name="Jorgensen S.L."/>
            <person name="Zaremba-Niedzwiedzka K."/>
            <person name="Martijn J."/>
            <person name="Lind A.E."/>
            <person name="van Eijk R."/>
            <person name="Schleper C."/>
            <person name="Guy L."/>
            <person name="Ettema T.J."/>
        </authorList>
    </citation>
    <scope>NUCLEOTIDE SEQUENCE</scope>
</reference>
<dbReference type="Gene3D" id="1.20.1600.10">
    <property type="entry name" value="Outer membrane efflux proteins (OEP)"/>
    <property type="match status" value="1"/>
</dbReference>
<dbReference type="GO" id="GO:0015562">
    <property type="term" value="F:efflux transmembrane transporter activity"/>
    <property type="evidence" value="ECO:0007669"/>
    <property type="project" value="InterPro"/>
</dbReference>
<organism evidence="1">
    <name type="scientific">marine sediment metagenome</name>
    <dbReference type="NCBI Taxonomy" id="412755"/>
    <lineage>
        <taxon>unclassified sequences</taxon>
        <taxon>metagenomes</taxon>
        <taxon>ecological metagenomes</taxon>
    </lineage>
</organism>
<protein>
    <recommendedName>
        <fullName evidence="2">TolC family protein</fullName>
    </recommendedName>
</protein>
<dbReference type="EMBL" id="LAZR01058638">
    <property type="protein sequence ID" value="KKK69461.1"/>
    <property type="molecule type" value="Genomic_DNA"/>
</dbReference>
<feature type="non-terminal residue" evidence="1">
    <location>
        <position position="1"/>
    </location>
</feature>
<accession>A0A0F9AB57</accession>
<sequence length="118" mass="13984">FEDSVRLEVRDSYRNLLRTRRNYDSWTKNLEVAERRQILAAIQQKKGQVTTRDVLRAEEDLLEAENSVTRTLIEYATTRVQFLATLGLIRTDESGLMHERKEPFRFDLLSEQYNYVAN</sequence>
<dbReference type="SUPFAM" id="SSF56954">
    <property type="entry name" value="Outer membrane efflux proteins (OEP)"/>
    <property type="match status" value="1"/>
</dbReference>
<gene>
    <name evidence="1" type="ORF">LCGC14_2933790</name>
</gene>
<evidence type="ECO:0000313" key="1">
    <source>
        <dbReference type="EMBL" id="KKK69461.1"/>
    </source>
</evidence>
<name>A0A0F9AB57_9ZZZZ</name>
<dbReference type="AlphaFoldDB" id="A0A0F9AB57"/>
<comment type="caution">
    <text evidence="1">The sequence shown here is derived from an EMBL/GenBank/DDBJ whole genome shotgun (WGS) entry which is preliminary data.</text>
</comment>
<evidence type="ECO:0008006" key="2">
    <source>
        <dbReference type="Google" id="ProtNLM"/>
    </source>
</evidence>